<reference evidence="2" key="1">
    <citation type="submission" date="2022-11" db="UniProtKB">
        <authorList>
            <consortium name="WormBaseParasite"/>
        </authorList>
    </citation>
    <scope>IDENTIFICATION</scope>
</reference>
<evidence type="ECO:0000313" key="2">
    <source>
        <dbReference type="WBParaSite" id="nRc.2.0.1.t09151-RA"/>
    </source>
</evidence>
<sequence length="83" mass="9606">MSRKCINLSKPFCTIGCPKRFHFRDEDTRLIDTERVAGMINSTNDAQTERTVAFGQFYFLQKRANMSVILLGKKVKLDIYQLS</sequence>
<organism evidence="1 2">
    <name type="scientific">Romanomermis culicivorax</name>
    <name type="common">Nematode worm</name>
    <dbReference type="NCBI Taxonomy" id="13658"/>
    <lineage>
        <taxon>Eukaryota</taxon>
        <taxon>Metazoa</taxon>
        <taxon>Ecdysozoa</taxon>
        <taxon>Nematoda</taxon>
        <taxon>Enoplea</taxon>
        <taxon>Dorylaimia</taxon>
        <taxon>Mermithida</taxon>
        <taxon>Mermithoidea</taxon>
        <taxon>Mermithidae</taxon>
        <taxon>Romanomermis</taxon>
    </lineage>
</organism>
<proteinExistence type="predicted"/>
<dbReference type="Proteomes" id="UP000887565">
    <property type="component" value="Unplaced"/>
</dbReference>
<evidence type="ECO:0000313" key="1">
    <source>
        <dbReference type="Proteomes" id="UP000887565"/>
    </source>
</evidence>
<protein>
    <submittedName>
        <fullName evidence="2">Uncharacterized protein</fullName>
    </submittedName>
</protein>
<keyword evidence="1" id="KW-1185">Reference proteome</keyword>
<name>A0A915I5V7_ROMCU</name>
<accession>A0A915I5V7</accession>
<dbReference type="WBParaSite" id="nRc.2.0.1.t09151-RA">
    <property type="protein sequence ID" value="nRc.2.0.1.t09151-RA"/>
    <property type="gene ID" value="nRc.2.0.1.g09151"/>
</dbReference>
<dbReference type="AlphaFoldDB" id="A0A915I5V7"/>